<evidence type="ECO:0000313" key="2">
    <source>
        <dbReference type="EMBL" id="ENV46003.1"/>
    </source>
</evidence>
<dbReference type="EMBL" id="APPQ01000004">
    <property type="protein sequence ID" value="ENV46003.1"/>
    <property type="molecule type" value="Genomic_DNA"/>
</dbReference>
<proteinExistence type="predicted"/>
<feature type="transmembrane region" description="Helical" evidence="1">
    <location>
        <begin position="70"/>
        <end position="89"/>
    </location>
</feature>
<reference evidence="2 3" key="1">
    <citation type="submission" date="2013-02" db="EMBL/GenBank/DDBJ databases">
        <title>The Genome Sequence of Acinetobacter schindleri CIP 107287.</title>
        <authorList>
            <consortium name="The Broad Institute Genome Sequencing Platform"/>
            <consortium name="The Broad Institute Genome Sequencing Center for Infectious Disease"/>
            <person name="Cerqueira G."/>
            <person name="Feldgarden M."/>
            <person name="Courvalin P."/>
            <person name="Perichon B."/>
            <person name="Grillot-Courvalin C."/>
            <person name="Clermont D."/>
            <person name="Rocha E."/>
            <person name="Yoon E.-J."/>
            <person name="Nemec A."/>
            <person name="Walker B."/>
            <person name="Young S.K."/>
            <person name="Zeng Q."/>
            <person name="Gargeya S."/>
            <person name="Fitzgerald M."/>
            <person name="Haas B."/>
            <person name="Abouelleil A."/>
            <person name="Alvarado L."/>
            <person name="Arachchi H.M."/>
            <person name="Berlin A.M."/>
            <person name="Chapman S.B."/>
            <person name="Dewar J."/>
            <person name="Goldberg J."/>
            <person name="Griggs A."/>
            <person name="Gujja S."/>
            <person name="Hansen M."/>
            <person name="Howarth C."/>
            <person name="Imamovic A."/>
            <person name="Larimer J."/>
            <person name="McCowan C."/>
            <person name="Murphy C."/>
            <person name="Neiman D."/>
            <person name="Pearson M."/>
            <person name="Priest M."/>
            <person name="Roberts A."/>
            <person name="Saif S."/>
            <person name="Shea T."/>
            <person name="Sisk P."/>
            <person name="Sykes S."/>
            <person name="Wortman J."/>
            <person name="Nusbaum C."/>
            <person name="Birren B."/>
        </authorList>
    </citation>
    <scope>NUCLEOTIDE SEQUENCE [LARGE SCALE GENOMIC DNA]</scope>
    <source>
        <strain evidence="2 3">CIP 107287</strain>
    </source>
</reference>
<feature type="transmembrane region" description="Helical" evidence="1">
    <location>
        <begin position="95"/>
        <end position="115"/>
    </location>
</feature>
<name>N9APQ9_9GAMM</name>
<dbReference type="Proteomes" id="UP000018440">
    <property type="component" value="Unassembled WGS sequence"/>
</dbReference>
<comment type="caution">
    <text evidence="2">The sequence shown here is derived from an EMBL/GenBank/DDBJ whole genome shotgun (WGS) entry which is preliminary data.</text>
</comment>
<protein>
    <submittedName>
        <fullName evidence="2">Uncharacterized protein</fullName>
    </submittedName>
</protein>
<evidence type="ECO:0000313" key="3">
    <source>
        <dbReference type="Proteomes" id="UP000018440"/>
    </source>
</evidence>
<dbReference type="AlphaFoldDB" id="N9APQ9"/>
<organism evidence="2 3">
    <name type="scientific">Acinetobacter schindleri CIP 107287</name>
    <dbReference type="NCBI Taxonomy" id="1217988"/>
    <lineage>
        <taxon>Bacteria</taxon>
        <taxon>Pseudomonadati</taxon>
        <taxon>Pseudomonadota</taxon>
        <taxon>Gammaproteobacteria</taxon>
        <taxon>Moraxellales</taxon>
        <taxon>Moraxellaceae</taxon>
        <taxon>Acinetobacter</taxon>
    </lineage>
</organism>
<keyword evidence="1" id="KW-1133">Transmembrane helix</keyword>
<accession>N9APQ9</accession>
<keyword evidence="1" id="KW-0472">Membrane</keyword>
<keyword evidence="1" id="KW-0812">Transmembrane</keyword>
<feature type="transmembrane region" description="Helical" evidence="1">
    <location>
        <begin position="39"/>
        <end position="61"/>
    </location>
</feature>
<sequence>MLKLILNLLVFFFVPLVAPSPIFHLYATLLADFFNEINFGFILLWVVGGLLVGAFLSVVAYENFVFKSKFLATLIIGLLSSLVLFGALSFDFPKIISLSIGISYFIAFEVTAFFWNKSANKLENEI</sequence>
<gene>
    <name evidence="2" type="ORF">F955_00029</name>
</gene>
<evidence type="ECO:0000256" key="1">
    <source>
        <dbReference type="SAM" id="Phobius"/>
    </source>
</evidence>
<dbReference type="RefSeq" id="WP_004896749.1">
    <property type="nucleotide sequence ID" value="NZ_KB849583.1"/>
</dbReference>
<dbReference type="HOGENOM" id="CLU_1976772_0_0_6"/>